<protein>
    <recommendedName>
        <fullName evidence="1">ABM domain-containing protein</fullName>
    </recommendedName>
</protein>
<name>A0A967K9M7_9PROT</name>
<dbReference type="InterPro" id="IPR007138">
    <property type="entry name" value="ABM_dom"/>
</dbReference>
<comment type="caution">
    <text evidence="2">The sequence shown here is derived from an EMBL/GenBank/DDBJ whole genome shotgun (WGS) entry which is preliminary data.</text>
</comment>
<evidence type="ECO:0000313" key="2">
    <source>
        <dbReference type="EMBL" id="NIA71143.1"/>
    </source>
</evidence>
<gene>
    <name evidence="2" type="ORF">HBA54_21315</name>
</gene>
<organism evidence="2 3">
    <name type="scientific">Pelagibius litoralis</name>
    <dbReference type="NCBI Taxonomy" id="374515"/>
    <lineage>
        <taxon>Bacteria</taxon>
        <taxon>Pseudomonadati</taxon>
        <taxon>Pseudomonadota</taxon>
        <taxon>Alphaproteobacteria</taxon>
        <taxon>Rhodospirillales</taxon>
        <taxon>Rhodovibrionaceae</taxon>
        <taxon>Pelagibius</taxon>
    </lineage>
</organism>
<feature type="domain" description="ABM" evidence="1">
    <location>
        <begin position="1"/>
        <end position="60"/>
    </location>
</feature>
<sequence length="113" mass="12360">MYARLIMMTVKPGDSATATRLSETLATEVQSLAGFHKATFFCDPRYGEYAMLSVWHSEEDAIIAGRLLCSKIESGSAGETVSQPASKLYEIYEPEIAVKPRGPQMPDAEVSAR</sequence>
<evidence type="ECO:0000259" key="1">
    <source>
        <dbReference type="Pfam" id="PF03992"/>
    </source>
</evidence>
<dbReference type="Pfam" id="PF03992">
    <property type="entry name" value="ABM"/>
    <property type="match status" value="1"/>
</dbReference>
<accession>A0A967K9M7</accession>
<dbReference type="Proteomes" id="UP000761264">
    <property type="component" value="Unassembled WGS sequence"/>
</dbReference>
<dbReference type="SUPFAM" id="SSF54909">
    <property type="entry name" value="Dimeric alpha+beta barrel"/>
    <property type="match status" value="1"/>
</dbReference>
<keyword evidence="3" id="KW-1185">Reference proteome</keyword>
<dbReference type="RefSeq" id="WP_167228466.1">
    <property type="nucleotide sequence ID" value="NZ_JAAQPH010000019.1"/>
</dbReference>
<proteinExistence type="predicted"/>
<reference evidence="2" key="1">
    <citation type="submission" date="2020-03" db="EMBL/GenBank/DDBJ databases">
        <title>Genome of Pelagibius litoralis DSM 21314T.</title>
        <authorList>
            <person name="Wang G."/>
        </authorList>
    </citation>
    <scope>NUCLEOTIDE SEQUENCE</scope>
    <source>
        <strain evidence="2">DSM 21314</strain>
    </source>
</reference>
<dbReference type="AlphaFoldDB" id="A0A967K9M7"/>
<dbReference type="EMBL" id="JAAQPH010000019">
    <property type="protein sequence ID" value="NIA71143.1"/>
    <property type="molecule type" value="Genomic_DNA"/>
</dbReference>
<dbReference type="InterPro" id="IPR011008">
    <property type="entry name" value="Dimeric_a/b-barrel"/>
</dbReference>
<evidence type="ECO:0000313" key="3">
    <source>
        <dbReference type="Proteomes" id="UP000761264"/>
    </source>
</evidence>